<dbReference type="Proteomes" id="UP000613740">
    <property type="component" value="Unassembled WGS sequence"/>
</dbReference>
<dbReference type="PANTHER" id="PTHR24410">
    <property type="entry name" value="HL07962P-RELATED"/>
    <property type="match status" value="1"/>
</dbReference>
<gene>
    <name evidence="2" type="ORF">HYH02_011135</name>
</gene>
<feature type="region of interest" description="Disordered" evidence="1">
    <location>
        <begin position="580"/>
        <end position="675"/>
    </location>
</feature>
<feature type="region of interest" description="Disordered" evidence="1">
    <location>
        <begin position="187"/>
        <end position="215"/>
    </location>
</feature>
<proteinExistence type="predicted"/>
<reference evidence="2" key="1">
    <citation type="journal article" date="2020" name="bioRxiv">
        <title>Comparative genomics of Chlamydomonas.</title>
        <authorList>
            <person name="Craig R.J."/>
            <person name="Hasan A.R."/>
            <person name="Ness R.W."/>
            <person name="Keightley P.D."/>
        </authorList>
    </citation>
    <scope>NUCLEOTIDE SEQUENCE</scope>
    <source>
        <strain evidence="2">CCAP 11/173</strain>
    </source>
</reference>
<dbReference type="Gene3D" id="3.30.710.10">
    <property type="entry name" value="Potassium Channel Kv1.1, Chain A"/>
    <property type="match status" value="1"/>
</dbReference>
<dbReference type="EMBL" id="JAEHOD010000045">
    <property type="protein sequence ID" value="KAG2437759.1"/>
    <property type="molecule type" value="Genomic_DNA"/>
</dbReference>
<feature type="compositionally biased region" description="Acidic residues" evidence="1">
    <location>
        <begin position="711"/>
        <end position="727"/>
    </location>
</feature>
<feature type="region of interest" description="Disordered" evidence="1">
    <location>
        <begin position="293"/>
        <end position="317"/>
    </location>
</feature>
<dbReference type="OrthoDB" id="546755at2759"/>
<dbReference type="InterPro" id="IPR051481">
    <property type="entry name" value="BTB-POZ/Galectin-3-binding"/>
</dbReference>
<accession>A0A835W5D7</accession>
<protein>
    <recommendedName>
        <fullName evidence="4">BACK domain-containing protein</fullName>
    </recommendedName>
</protein>
<sequence>MDAEFNKHVATGLKGLFGKTEHSNCTIVFTVPLQQDIVKEDNVPTTEAAAEGRDAQNRNVAAGDAGPASTSATATTGDGNDSAANAAGSAEAGATVAGRKRKASEVEEPWEELAGMEGSLQAGQGTSGSSTAAAVGAEARVIGEPLPAHTVVLCLASERFQTQVERWSDDSAVAGPSGMRLAVLGTASEAGQEQRQQQQECGGTQPVPQPQQRPPLLELRVPLGSEEELPAALAAIQFAYTGHIEAGSIREVLQVRQQADYLQMKGCVEACVAAVKQKLAAGAAAKAAATARQQGSQGNSGASNGSGSSVSAGGGSGAAASAKPPVLELFTCTHLWPDPEQEPAFAALLAEAKPQLVAHFGDALAVLNKDKLYDQMLELSAVGLEALLESDDFGTDNESSVVLVLAEWMETNYGSTDAATRRRLCGLLRLAQCSRAYTDWVLPALALDHLLHPDTQAGWFPITPQQAGCVTHYATAEDIEREGLLRNVRDPPCCPEAWFSPTCRRQCLPSDGVAFNLTVKREELCGEFGALGAEKHGWGLRSRVFVHVYGEFGLQEEKQMLTFGLGSVVTLNAGHGQPEAFQLAGTPAPPVAPAAAAPAQEAGGQEGQEAAEPQGEQSQPLEQPQPQPQPQLAQVPRPGEPPQPPQQPQPPQPPRHGEQEKELHEQRRAREAAVATQWARYLRDGRLTGRVVLLPPDSAFAEDEWSHSSGEEDSGEGDDGGQGQEEA</sequence>
<evidence type="ECO:0000313" key="2">
    <source>
        <dbReference type="EMBL" id="KAG2437759.1"/>
    </source>
</evidence>
<evidence type="ECO:0000313" key="3">
    <source>
        <dbReference type="Proteomes" id="UP000613740"/>
    </source>
</evidence>
<feature type="region of interest" description="Disordered" evidence="1">
    <location>
        <begin position="701"/>
        <end position="727"/>
    </location>
</feature>
<feature type="compositionally biased region" description="Basic and acidic residues" evidence="1">
    <location>
        <begin position="655"/>
        <end position="671"/>
    </location>
</feature>
<feature type="region of interest" description="Disordered" evidence="1">
    <location>
        <begin position="46"/>
        <end position="110"/>
    </location>
</feature>
<dbReference type="AlphaFoldDB" id="A0A835W5D7"/>
<name>A0A835W5D7_9CHLO</name>
<dbReference type="PANTHER" id="PTHR24410:SF23">
    <property type="entry name" value="BTB DOMAIN-CONTAINING PROTEIN-RELATED"/>
    <property type="match status" value="1"/>
</dbReference>
<organism evidence="2 3">
    <name type="scientific">Chlamydomonas schloesseri</name>
    <dbReference type="NCBI Taxonomy" id="2026947"/>
    <lineage>
        <taxon>Eukaryota</taxon>
        <taxon>Viridiplantae</taxon>
        <taxon>Chlorophyta</taxon>
        <taxon>core chlorophytes</taxon>
        <taxon>Chlorophyceae</taxon>
        <taxon>CS clade</taxon>
        <taxon>Chlamydomonadales</taxon>
        <taxon>Chlamydomonadaceae</taxon>
        <taxon>Chlamydomonas</taxon>
    </lineage>
</organism>
<feature type="compositionally biased region" description="Low complexity" evidence="1">
    <location>
        <begin position="593"/>
        <end position="622"/>
    </location>
</feature>
<feature type="compositionally biased region" description="Low complexity" evidence="1">
    <location>
        <begin position="293"/>
        <end position="311"/>
    </location>
</feature>
<dbReference type="InterPro" id="IPR011333">
    <property type="entry name" value="SKP1/BTB/POZ_sf"/>
</dbReference>
<evidence type="ECO:0000256" key="1">
    <source>
        <dbReference type="SAM" id="MobiDB-lite"/>
    </source>
</evidence>
<comment type="caution">
    <text evidence="2">The sequence shown here is derived from an EMBL/GenBank/DDBJ whole genome shotgun (WGS) entry which is preliminary data.</text>
</comment>
<feature type="compositionally biased region" description="Pro residues" evidence="1">
    <location>
        <begin position="638"/>
        <end position="654"/>
    </location>
</feature>
<feature type="compositionally biased region" description="Low complexity" evidence="1">
    <location>
        <begin position="61"/>
        <end position="97"/>
    </location>
</feature>
<keyword evidence="3" id="KW-1185">Reference proteome</keyword>
<feature type="compositionally biased region" description="Low complexity" evidence="1">
    <location>
        <begin position="189"/>
        <end position="206"/>
    </location>
</feature>
<evidence type="ECO:0008006" key="4">
    <source>
        <dbReference type="Google" id="ProtNLM"/>
    </source>
</evidence>